<dbReference type="CDD" id="cd08760">
    <property type="entry name" value="Cyt_b561_FRRS1_like"/>
    <property type="match status" value="1"/>
</dbReference>
<reference evidence="12 13" key="1">
    <citation type="journal article" date="2018" name="IMA Fungus">
        <title>IMA Genome-F 9: Draft genome sequence of Annulohypoxylon stygium, Aspergillus mulundensis, Berkeleyomyces basicola (syn. Thielaviopsis basicola), Ceratocystis smalleyi, two Cercospora beticola strains, Coleophoma cylindrospora, Fusarium fracticaudum, Phialophora cf. hyalina, and Morchella septimelata.</title>
        <authorList>
            <person name="Wingfield B.D."/>
            <person name="Bills G.F."/>
            <person name="Dong Y."/>
            <person name="Huang W."/>
            <person name="Nel W.J."/>
            <person name="Swalarsk-Parry B.S."/>
            <person name="Vaghefi N."/>
            <person name="Wilken P.M."/>
            <person name="An Z."/>
            <person name="de Beer Z.W."/>
            <person name="De Vos L."/>
            <person name="Chen L."/>
            <person name="Duong T.A."/>
            <person name="Gao Y."/>
            <person name="Hammerbacher A."/>
            <person name="Kikkert J.R."/>
            <person name="Li Y."/>
            <person name="Li H."/>
            <person name="Li K."/>
            <person name="Li Q."/>
            <person name="Liu X."/>
            <person name="Ma X."/>
            <person name="Naidoo K."/>
            <person name="Pethybridge S.J."/>
            <person name="Sun J."/>
            <person name="Steenkamp E.T."/>
            <person name="van der Nest M.A."/>
            <person name="van Wyk S."/>
            <person name="Wingfield M.J."/>
            <person name="Xiong C."/>
            <person name="Yue Q."/>
            <person name="Zhang X."/>
        </authorList>
    </citation>
    <scope>NUCLEOTIDE SEQUENCE [LARGE SCALE GENOMIC DNA]</scope>
    <source>
        <strain evidence="12 13">BP 5553</strain>
    </source>
</reference>
<organism evidence="12 13">
    <name type="scientific">Venustampulla echinocandica</name>
    <dbReference type="NCBI Taxonomy" id="2656787"/>
    <lineage>
        <taxon>Eukaryota</taxon>
        <taxon>Fungi</taxon>
        <taxon>Dikarya</taxon>
        <taxon>Ascomycota</taxon>
        <taxon>Pezizomycotina</taxon>
        <taxon>Leotiomycetes</taxon>
        <taxon>Helotiales</taxon>
        <taxon>Pleuroascaceae</taxon>
        <taxon>Venustampulla</taxon>
    </lineage>
</organism>
<proteinExistence type="predicted"/>
<keyword evidence="5 8" id="KW-1133">Transmembrane helix</keyword>
<dbReference type="Pfam" id="PF16010">
    <property type="entry name" value="CDH-cyt"/>
    <property type="match status" value="1"/>
</dbReference>
<evidence type="ECO:0000313" key="12">
    <source>
        <dbReference type="EMBL" id="RDL42332.1"/>
    </source>
</evidence>
<evidence type="ECO:0000256" key="4">
    <source>
        <dbReference type="ARBA" id="ARBA00022982"/>
    </source>
</evidence>
<evidence type="ECO:0000313" key="13">
    <source>
        <dbReference type="Proteomes" id="UP000254866"/>
    </source>
</evidence>
<feature type="chain" id="PRO_5017077116" evidence="9">
    <location>
        <begin position="22"/>
        <end position="438"/>
    </location>
</feature>
<evidence type="ECO:0000256" key="8">
    <source>
        <dbReference type="SAM" id="Phobius"/>
    </source>
</evidence>
<evidence type="ECO:0000256" key="7">
    <source>
        <dbReference type="SAM" id="MobiDB-lite"/>
    </source>
</evidence>
<evidence type="ECO:0000256" key="1">
    <source>
        <dbReference type="ARBA" id="ARBA00004370"/>
    </source>
</evidence>
<keyword evidence="13" id="KW-1185">Reference proteome</keyword>
<feature type="transmembrane region" description="Helical" evidence="8">
    <location>
        <begin position="286"/>
        <end position="310"/>
    </location>
</feature>
<dbReference type="SMART" id="SM00664">
    <property type="entry name" value="DoH"/>
    <property type="match status" value="1"/>
</dbReference>
<feature type="domain" description="DOMON" evidence="10">
    <location>
        <begin position="66"/>
        <end position="155"/>
    </location>
</feature>
<sequence length="438" mass="46050">MKRWLQAYGLVLASLAPLTAAIANYTPLSSSTSPKYSVGIPPGSTISQSTKGGIYISITAPTSYQWVGLGIGRQMAGSTMFVVYADGAGNVTVSGRNGGQGHNEPALDTSLMTGVTVLAGSGVANGVMTAFVHCTTCTLASTASSTSSPWIAAWNEGSSINSKSLSYSISQHGGNAFRQFSFDLTKSTLSSDSNPFVASSPSPPSKVSSSGASLNPTANPSPNPTSSSSSDPDSDDPDSQSSSNDFTPDFKTIEQYLKAHGIIMGVTVVLLFPLGSIFMRTVRHPWIHAAIQIFSLCAMIVGLALGVKLAQFTSMLFNNSHSIFGVVVVALFMIQPVLGLIHHHLYTKTQSRSIFSHLHVWYGRILMILAVLNGGFGLRLAANSKKGEIAYGVVAGFIALLYASVVLLKRRGGEGGGRRRLGVFGKRDKDAGQRDASS</sequence>
<gene>
    <name evidence="12" type="ORF">BP5553_02311</name>
</gene>
<evidence type="ECO:0000256" key="9">
    <source>
        <dbReference type="SAM" id="SignalP"/>
    </source>
</evidence>
<dbReference type="GO" id="GO:0016020">
    <property type="term" value="C:membrane"/>
    <property type="evidence" value="ECO:0007669"/>
    <property type="project" value="UniProtKB-SubCell"/>
</dbReference>
<dbReference type="OrthoDB" id="19261at2759"/>
<dbReference type="Gene3D" id="1.20.120.1770">
    <property type="match status" value="1"/>
</dbReference>
<dbReference type="STRING" id="2656787.A0A370U3I5"/>
<dbReference type="AlphaFoldDB" id="A0A370U3I5"/>
<dbReference type="Gene3D" id="2.60.40.1210">
    <property type="entry name" value="Cellobiose dehydrogenase, cytochrome domain"/>
    <property type="match status" value="1"/>
</dbReference>
<dbReference type="InterPro" id="IPR006593">
    <property type="entry name" value="Cyt_b561/ferric_Rdtase_TM"/>
</dbReference>
<name>A0A370U3I5_9HELO</name>
<evidence type="ECO:0000256" key="3">
    <source>
        <dbReference type="ARBA" id="ARBA00022692"/>
    </source>
</evidence>
<dbReference type="CDD" id="cd09630">
    <property type="entry name" value="CDH_like_cytochrome"/>
    <property type="match status" value="1"/>
</dbReference>
<keyword evidence="4" id="KW-0249">Electron transport</keyword>
<feature type="compositionally biased region" description="Low complexity" evidence="7">
    <location>
        <begin position="193"/>
        <end position="231"/>
    </location>
</feature>
<protein>
    <submittedName>
        <fullName evidence="12">CBD9-like protein</fullName>
    </submittedName>
</protein>
<dbReference type="InterPro" id="IPR018825">
    <property type="entry name" value="DUF2427"/>
</dbReference>
<dbReference type="EMBL" id="NPIC01000001">
    <property type="protein sequence ID" value="RDL42332.1"/>
    <property type="molecule type" value="Genomic_DNA"/>
</dbReference>
<comment type="caution">
    <text evidence="12">The sequence shown here is derived from an EMBL/GenBank/DDBJ whole genome shotgun (WGS) entry which is preliminary data.</text>
</comment>
<dbReference type="RefSeq" id="XP_031874988.1">
    <property type="nucleotide sequence ID" value="XM_032010934.1"/>
</dbReference>
<dbReference type="SUPFAM" id="SSF49344">
    <property type="entry name" value="CBD9-like"/>
    <property type="match status" value="1"/>
</dbReference>
<feature type="region of interest" description="Disordered" evidence="7">
    <location>
        <begin position="193"/>
        <end position="247"/>
    </location>
</feature>
<keyword evidence="9" id="KW-0732">Signal</keyword>
<feature type="transmembrane region" description="Helical" evidence="8">
    <location>
        <begin position="322"/>
        <end position="341"/>
    </location>
</feature>
<evidence type="ECO:0000256" key="2">
    <source>
        <dbReference type="ARBA" id="ARBA00022448"/>
    </source>
</evidence>
<dbReference type="PANTHER" id="PTHR47797">
    <property type="entry name" value="DEHYDROGENASE, PUTATIVE (AFU_ORTHOLOGUE AFUA_8G05805)-RELATED"/>
    <property type="match status" value="1"/>
</dbReference>
<feature type="transmembrane region" description="Helical" evidence="8">
    <location>
        <begin position="259"/>
        <end position="279"/>
    </location>
</feature>
<feature type="transmembrane region" description="Helical" evidence="8">
    <location>
        <begin position="361"/>
        <end position="382"/>
    </location>
</feature>
<dbReference type="InterPro" id="IPR005018">
    <property type="entry name" value="DOMON_domain"/>
</dbReference>
<evidence type="ECO:0000259" key="10">
    <source>
        <dbReference type="SMART" id="SM00664"/>
    </source>
</evidence>
<keyword evidence="6 8" id="KW-0472">Membrane</keyword>
<accession>A0A370U3I5</accession>
<feature type="transmembrane region" description="Helical" evidence="8">
    <location>
        <begin position="388"/>
        <end position="408"/>
    </location>
</feature>
<evidence type="ECO:0000256" key="6">
    <source>
        <dbReference type="ARBA" id="ARBA00023136"/>
    </source>
</evidence>
<evidence type="ECO:0000259" key="11">
    <source>
        <dbReference type="SMART" id="SM00665"/>
    </source>
</evidence>
<evidence type="ECO:0000256" key="5">
    <source>
        <dbReference type="ARBA" id="ARBA00022989"/>
    </source>
</evidence>
<dbReference type="Pfam" id="PF10348">
    <property type="entry name" value="DUF2427"/>
    <property type="match status" value="1"/>
</dbReference>
<dbReference type="SMART" id="SM00665">
    <property type="entry name" value="B561"/>
    <property type="match status" value="1"/>
</dbReference>
<keyword evidence="3 8" id="KW-0812">Transmembrane</keyword>
<dbReference type="GeneID" id="43595160"/>
<comment type="subcellular location">
    <subcellularLocation>
        <location evidence="1">Membrane</location>
    </subcellularLocation>
</comment>
<dbReference type="InterPro" id="IPR015920">
    <property type="entry name" value="Cellobiose_DH-like_cyt"/>
</dbReference>
<dbReference type="PANTHER" id="PTHR47797:SF4">
    <property type="entry name" value="DOMON DOMAIN-CONTAINING PROTEIN"/>
    <property type="match status" value="1"/>
</dbReference>
<feature type="domain" description="Cytochrome b561" evidence="11">
    <location>
        <begin position="259"/>
        <end position="378"/>
    </location>
</feature>
<keyword evidence="2" id="KW-0813">Transport</keyword>
<dbReference type="Proteomes" id="UP000254866">
    <property type="component" value="Unassembled WGS sequence"/>
</dbReference>
<feature type="signal peptide" evidence="9">
    <location>
        <begin position="1"/>
        <end position="21"/>
    </location>
</feature>